<dbReference type="SUPFAM" id="SSF51445">
    <property type="entry name" value="(Trans)glycosidases"/>
    <property type="match status" value="1"/>
</dbReference>
<evidence type="ECO:0000256" key="2">
    <source>
        <dbReference type="ARBA" id="ARBA00022801"/>
    </source>
</evidence>
<reference evidence="6 7" key="1">
    <citation type="submission" date="2016-10" db="EMBL/GenBank/DDBJ databases">
        <authorList>
            <person name="de Groot N.N."/>
        </authorList>
    </citation>
    <scope>NUCLEOTIDE SEQUENCE [LARGE SCALE GENOMIC DNA]</scope>
    <source>
        <strain evidence="6 7">CPCC 100156</strain>
    </source>
</reference>
<feature type="compositionally biased region" description="Basic and acidic residues" evidence="4">
    <location>
        <begin position="449"/>
        <end position="458"/>
    </location>
</feature>
<dbReference type="STRING" id="938405.SAMN02927895_00364"/>
<gene>
    <name evidence="6" type="ORF">SAMN04487779_1001177</name>
</gene>
<feature type="domain" description="Glycosyl hydrolase family 13 catalytic" evidence="5">
    <location>
        <begin position="147"/>
        <end position="546"/>
    </location>
</feature>
<dbReference type="InterPro" id="IPR013780">
    <property type="entry name" value="Glyco_hydro_b"/>
</dbReference>
<dbReference type="InterPro" id="IPR006047">
    <property type="entry name" value="GH13_cat_dom"/>
</dbReference>
<dbReference type="RefSeq" id="WP_090659590.1">
    <property type="nucleotide sequence ID" value="NZ_FMZX01000001.1"/>
</dbReference>
<comment type="similarity">
    <text evidence="1">Belongs to the glycosyl hydrolase 13 family.</text>
</comment>
<dbReference type="InterPro" id="IPR011837">
    <property type="entry name" value="Glycogen_debranch_GlgX"/>
</dbReference>
<dbReference type="CDD" id="cd11326">
    <property type="entry name" value="AmyAc_Glg_debranch"/>
    <property type="match status" value="1"/>
</dbReference>
<feature type="region of interest" description="Disordered" evidence="4">
    <location>
        <begin position="449"/>
        <end position="468"/>
    </location>
</feature>
<evidence type="ECO:0000313" key="6">
    <source>
        <dbReference type="EMBL" id="SDC18240.1"/>
    </source>
</evidence>
<keyword evidence="2" id="KW-0378">Hydrolase</keyword>
<dbReference type="AlphaFoldDB" id="A0A1G6JHN3"/>
<dbReference type="Gene3D" id="3.20.20.80">
    <property type="entry name" value="Glycosidases"/>
    <property type="match status" value="1"/>
</dbReference>
<accession>A0A1G6JHN3</accession>
<keyword evidence="3" id="KW-0326">Glycosidase</keyword>
<proteinExistence type="inferred from homology"/>
<dbReference type="GO" id="GO:0004135">
    <property type="term" value="F:amylo-alpha-1,6-glucosidase activity"/>
    <property type="evidence" value="ECO:0007669"/>
    <property type="project" value="InterPro"/>
</dbReference>
<dbReference type="InterPro" id="IPR044505">
    <property type="entry name" value="GlgX_Isoamylase_N_E_set"/>
</dbReference>
<dbReference type="CDD" id="cd02856">
    <property type="entry name" value="E_set_GDE_Isoamylase_N"/>
    <property type="match status" value="1"/>
</dbReference>
<dbReference type="InterPro" id="IPR017853">
    <property type="entry name" value="GH"/>
</dbReference>
<dbReference type="InterPro" id="IPR004193">
    <property type="entry name" value="Glyco_hydro_13_N"/>
</dbReference>
<dbReference type="InterPro" id="IPR014756">
    <property type="entry name" value="Ig_E-set"/>
</dbReference>
<dbReference type="Gene3D" id="2.60.40.10">
    <property type="entry name" value="Immunoglobulins"/>
    <property type="match status" value="1"/>
</dbReference>
<name>A0A1G6JHN3_9PROT</name>
<dbReference type="EMBL" id="FMZX01000001">
    <property type="protein sequence ID" value="SDC18240.1"/>
    <property type="molecule type" value="Genomic_DNA"/>
</dbReference>
<dbReference type="Gene3D" id="2.60.40.1180">
    <property type="entry name" value="Golgi alpha-mannosidase II"/>
    <property type="match status" value="1"/>
</dbReference>
<evidence type="ECO:0000313" key="7">
    <source>
        <dbReference type="Proteomes" id="UP000198925"/>
    </source>
</evidence>
<dbReference type="Proteomes" id="UP000198925">
    <property type="component" value="Unassembled WGS sequence"/>
</dbReference>
<keyword evidence="7" id="KW-1185">Reference proteome</keyword>
<dbReference type="SUPFAM" id="SSF51011">
    <property type="entry name" value="Glycosyl hydrolase domain"/>
    <property type="match status" value="1"/>
</dbReference>
<sequence>MAEPPVGVLAEEGGLRVGVVAPDATAIEFCLFEGEREVARHRLRDRTGAVWHGHVPGVRPGACYGFRAHGPWAPGEGHRFNPAKLLVDPWATALDRGFRLHPALFDTGERPDETDSAPFVPKAIIAAPAPPPMPLPSLPGGPRVIYEAHVRGFTMRHPAIPEAIRGTFAGLAHPAAIAYLQALGVTHVELLPVAAGVDERHLPPLGLTNYWNYNPVAWLVPCPRLAPGGMAEVRAAVAALRAAGIGTILDVVFNHSGESDAEGPTLSLRGLGNAAFYRTRGAGYANDAGTGNTLALERPWPMRLVMDALRHWAVQAGVAGFRLDLAATLGRREDGFDPQAPLLNAMRQDPVLRELLIIAEPWDIGMGGYQLGRFPAGWGEWNDRFRDTTRRFWRGDGGLLGEFATCLAGSADIFGADRPVTDSVNFITAHDGFTLADLVAFTERRNWANGEENRDGTGENHSWNHGVEGPTEDAGVLARRAGDVRALLGLLLAARGTPMLSMGDEAGRSQGGNNNAYAQDNPLSWLDWEGIDWDLVEFTAALVQARLAHPALHDGRPLTGEAVDETGIPDVEWRRAEGGPPDWDGGRSLAVAFYAAGDRVLVAINGDAEAVALVPPVPRHGFAWTVLADSAGAAGDLAPRSLRLLAESPA</sequence>
<evidence type="ECO:0000256" key="3">
    <source>
        <dbReference type="ARBA" id="ARBA00023295"/>
    </source>
</evidence>
<organism evidence="6 7">
    <name type="scientific">Belnapia rosea</name>
    <dbReference type="NCBI Taxonomy" id="938405"/>
    <lineage>
        <taxon>Bacteria</taxon>
        <taxon>Pseudomonadati</taxon>
        <taxon>Pseudomonadota</taxon>
        <taxon>Alphaproteobacteria</taxon>
        <taxon>Acetobacterales</taxon>
        <taxon>Roseomonadaceae</taxon>
        <taxon>Belnapia</taxon>
    </lineage>
</organism>
<dbReference type="InterPro" id="IPR013783">
    <property type="entry name" value="Ig-like_fold"/>
</dbReference>
<dbReference type="Pfam" id="PF02922">
    <property type="entry name" value="CBM_48"/>
    <property type="match status" value="1"/>
</dbReference>
<dbReference type="GO" id="GO:0005980">
    <property type="term" value="P:glycogen catabolic process"/>
    <property type="evidence" value="ECO:0007669"/>
    <property type="project" value="InterPro"/>
</dbReference>
<evidence type="ECO:0000259" key="5">
    <source>
        <dbReference type="SMART" id="SM00642"/>
    </source>
</evidence>
<dbReference type="SMART" id="SM00642">
    <property type="entry name" value="Aamy"/>
    <property type="match status" value="1"/>
</dbReference>
<dbReference type="NCBIfam" id="TIGR02100">
    <property type="entry name" value="glgX_debranch"/>
    <property type="match status" value="1"/>
</dbReference>
<evidence type="ECO:0000256" key="4">
    <source>
        <dbReference type="SAM" id="MobiDB-lite"/>
    </source>
</evidence>
<dbReference type="SUPFAM" id="SSF81296">
    <property type="entry name" value="E set domains"/>
    <property type="match status" value="1"/>
</dbReference>
<evidence type="ECO:0000256" key="1">
    <source>
        <dbReference type="ARBA" id="ARBA00008061"/>
    </source>
</evidence>
<dbReference type="PANTHER" id="PTHR43002">
    <property type="entry name" value="GLYCOGEN DEBRANCHING ENZYME"/>
    <property type="match status" value="1"/>
</dbReference>
<protein>
    <submittedName>
        <fullName evidence="6">Glycogen operon protein</fullName>
    </submittedName>
</protein>